<keyword evidence="3" id="KW-1185">Reference proteome</keyword>
<organism evidence="2 3">
    <name type="scientific">Fodinibius sediminis</name>
    <dbReference type="NCBI Taxonomy" id="1214077"/>
    <lineage>
        <taxon>Bacteria</taxon>
        <taxon>Pseudomonadati</taxon>
        <taxon>Balneolota</taxon>
        <taxon>Balneolia</taxon>
        <taxon>Balneolales</taxon>
        <taxon>Balneolaceae</taxon>
        <taxon>Fodinibius</taxon>
    </lineage>
</organism>
<feature type="region of interest" description="Disordered" evidence="1">
    <location>
        <begin position="362"/>
        <end position="388"/>
    </location>
</feature>
<reference evidence="2 3" key="1">
    <citation type="submission" date="2017-05" db="EMBL/GenBank/DDBJ databases">
        <authorList>
            <person name="Varghese N."/>
            <person name="Submissions S."/>
        </authorList>
    </citation>
    <scope>NUCLEOTIDE SEQUENCE [LARGE SCALE GENOMIC DNA]</scope>
    <source>
        <strain evidence="2 3">DSM 21194</strain>
    </source>
</reference>
<dbReference type="EMBL" id="FXTH01000001">
    <property type="protein sequence ID" value="SMO38319.1"/>
    <property type="molecule type" value="Genomic_DNA"/>
</dbReference>
<dbReference type="AlphaFoldDB" id="A0A521AU28"/>
<accession>A0A521AU28</accession>
<dbReference type="Proteomes" id="UP000317593">
    <property type="component" value="Unassembled WGS sequence"/>
</dbReference>
<evidence type="ECO:0000313" key="2">
    <source>
        <dbReference type="EMBL" id="SMO38319.1"/>
    </source>
</evidence>
<dbReference type="RefSeq" id="WP_142712823.1">
    <property type="nucleotide sequence ID" value="NZ_FXTH01000001.1"/>
</dbReference>
<feature type="compositionally biased region" description="Basic and acidic residues" evidence="1">
    <location>
        <begin position="377"/>
        <end position="388"/>
    </location>
</feature>
<name>A0A521AU28_9BACT</name>
<sequence length="388" mass="45708">MSNPDEWKKILLSQNQYDKVSGYVDKLVNLVNELPYKERSRVKSYEDLLLDQEFMLSVFAEVKGLNEDERDTLIKKDILKPDILPYVHYDIYLTEKSFIKNLPHSYNEFFYRDDYDFDQYPYPFQDYIFDNGRDNMNALYVSYNEDSYSDLKAIHADLEEDLRQHNVRFYIDILDNVTAKSFPNSEEIKDQRETFSNILIWLYGGPVLGKGFMHLIDKSLIKVAPTANDNFNYSHDVFNEHRLNGAKIYFRIYLIEHLLKMKKLKFTGNRVGLNYFLEDYENKKDELNTTVGTGIVDQFIHNIAKVIHDDGRSKYKFHHVKAYLETYYYDKSLRSVKSRRKEAVNKLKKEDKSHELLASAGHNVIGNGTESSPGWQRKLDEALGKEIN</sequence>
<evidence type="ECO:0000256" key="1">
    <source>
        <dbReference type="SAM" id="MobiDB-lite"/>
    </source>
</evidence>
<proteinExistence type="predicted"/>
<gene>
    <name evidence="2" type="ORF">SAMN06265218_101372</name>
</gene>
<protein>
    <submittedName>
        <fullName evidence="2">Uncharacterized protein</fullName>
    </submittedName>
</protein>
<evidence type="ECO:0000313" key="3">
    <source>
        <dbReference type="Proteomes" id="UP000317593"/>
    </source>
</evidence>